<evidence type="ECO:0000256" key="4">
    <source>
        <dbReference type="ARBA" id="ARBA00022840"/>
    </source>
</evidence>
<dbReference type="Pfam" id="PF00271">
    <property type="entry name" value="Helicase_C"/>
    <property type="match status" value="1"/>
</dbReference>
<feature type="domain" description="Helicase C-terminal" evidence="6">
    <location>
        <begin position="536"/>
        <end position="695"/>
    </location>
</feature>
<feature type="domain" description="Helicase ATP-binding" evidence="5">
    <location>
        <begin position="273"/>
        <end position="447"/>
    </location>
</feature>
<dbReference type="Pfam" id="PF04851">
    <property type="entry name" value="ResIII"/>
    <property type="match status" value="1"/>
</dbReference>
<dbReference type="GO" id="GO:0004386">
    <property type="term" value="F:helicase activity"/>
    <property type="evidence" value="ECO:0007669"/>
    <property type="project" value="UniProtKB-KW"/>
</dbReference>
<dbReference type="CDD" id="cd09179">
    <property type="entry name" value="PLDc_N_DEXD_a"/>
    <property type="match status" value="1"/>
</dbReference>
<evidence type="ECO:0000256" key="1">
    <source>
        <dbReference type="ARBA" id="ARBA00022741"/>
    </source>
</evidence>
<dbReference type="InterPro" id="IPR014001">
    <property type="entry name" value="Helicase_ATP-bd"/>
</dbReference>
<dbReference type="SMART" id="SM00487">
    <property type="entry name" value="DEXDc"/>
    <property type="match status" value="1"/>
</dbReference>
<dbReference type="AlphaFoldDB" id="A0AAE4MDR1"/>
<dbReference type="PANTHER" id="PTHR11274:SF0">
    <property type="entry name" value="GENERAL TRANSCRIPTION AND DNA REPAIR FACTOR IIH HELICASE SUBUNIT XPB"/>
    <property type="match status" value="1"/>
</dbReference>
<proteinExistence type="predicted"/>
<dbReference type="PANTHER" id="PTHR11274">
    <property type="entry name" value="RAD25/XP-B DNA REPAIR HELICASE"/>
    <property type="match status" value="1"/>
</dbReference>
<organism evidence="7 8">
    <name type="scientific">Methanorbis furvi</name>
    <dbReference type="NCBI Taxonomy" id="3028299"/>
    <lineage>
        <taxon>Archaea</taxon>
        <taxon>Methanobacteriati</taxon>
        <taxon>Methanobacteriota</taxon>
        <taxon>Stenosarchaea group</taxon>
        <taxon>Methanomicrobia</taxon>
        <taxon>Methanomicrobiales</taxon>
        <taxon>Methanocorpusculaceae</taxon>
        <taxon>Methanorbis</taxon>
    </lineage>
</organism>
<dbReference type="Proteomes" id="UP001273136">
    <property type="component" value="Unassembled WGS sequence"/>
</dbReference>
<dbReference type="InterPro" id="IPR001650">
    <property type="entry name" value="Helicase_C-like"/>
</dbReference>
<dbReference type="GO" id="GO:0005524">
    <property type="term" value="F:ATP binding"/>
    <property type="evidence" value="ECO:0007669"/>
    <property type="project" value="UniProtKB-KW"/>
</dbReference>
<keyword evidence="8" id="KW-1185">Reference proteome</keyword>
<evidence type="ECO:0000313" key="8">
    <source>
        <dbReference type="Proteomes" id="UP001273136"/>
    </source>
</evidence>
<gene>
    <name evidence="7" type="ORF">McpAg1_15540</name>
</gene>
<keyword evidence="4" id="KW-0067">ATP-binding</keyword>
<evidence type="ECO:0008006" key="9">
    <source>
        <dbReference type="Google" id="ProtNLM"/>
    </source>
</evidence>
<dbReference type="PROSITE" id="PS51192">
    <property type="entry name" value="HELICASE_ATP_BIND_1"/>
    <property type="match status" value="1"/>
</dbReference>
<dbReference type="Gene3D" id="3.40.50.300">
    <property type="entry name" value="P-loop containing nucleotide triphosphate hydrolases"/>
    <property type="match status" value="2"/>
</dbReference>
<evidence type="ECO:0000313" key="7">
    <source>
        <dbReference type="EMBL" id="MDV0442319.1"/>
    </source>
</evidence>
<accession>A0AAE4MDR1</accession>
<dbReference type="EMBL" id="JAWDKA010000008">
    <property type="protein sequence ID" value="MDV0442319.1"/>
    <property type="molecule type" value="Genomic_DNA"/>
</dbReference>
<evidence type="ECO:0000259" key="6">
    <source>
        <dbReference type="PROSITE" id="PS51194"/>
    </source>
</evidence>
<dbReference type="SUPFAM" id="SSF52540">
    <property type="entry name" value="P-loop containing nucleoside triphosphate hydrolases"/>
    <property type="match status" value="2"/>
</dbReference>
<keyword evidence="2" id="KW-0378">Hydrolase</keyword>
<evidence type="ECO:0000259" key="5">
    <source>
        <dbReference type="PROSITE" id="PS51192"/>
    </source>
</evidence>
<dbReference type="GO" id="GO:0140097">
    <property type="term" value="F:catalytic activity, acting on DNA"/>
    <property type="evidence" value="ECO:0007669"/>
    <property type="project" value="UniProtKB-ARBA"/>
</dbReference>
<evidence type="ECO:0000256" key="2">
    <source>
        <dbReference type="ARBA" id="ARBA00022801"/>
    </source>
</evidence>
<dbReference type="InterPro" id="IPR006935">
    <property type="entry name" value="Helicase/UvrB_N"/>
</dbReference>
<protein>
    <recommendedName>
        <fullName evidence="9">DNA repair helicase</fullName>
    </recommendedName>
</protein>
<dbReference type="InterPro" id="IPR027417">
    <property type="entry name" value="P-loop_NTPase"/>
</dbReference>
<comment type="caution">
    <text evidence="7">The sequence shown here is derived from an EMBL/GenBank/DDBJ whole genome shotgun (WGS) entry which is preliminary data.</text>
</comment>
<sequence length="701" mass="79421">MLKKRIFFHMGLKDLRLNDAYSTGMGDDVVNDFYIPILGCAVEYNRISGYFSSKSLAITASGINGLIQNDGVMRLLTSPNLEKKDVECISDILSGDPILLEKYLLQELDSFDLEESFTKDHVKALAWMLKNNRLEIRIALPITTNGNSDPASLFHSKIGYIKDVMGDSLTFTGSNNETGSGLIRNIEDFKVFFSWGSDKDKKCVDIDTLTFEKYWNNESPCVKTVSLPDAVHQRLLTVAPNSIDDLDLEKYYAERKQSQRAIKLYDYQKDAINSWFEAEKRGLFEMATGTGKTFTAIGCLERLLLERTSPLLIVITCPQVHLVNQWETSIRKFDLDVDVLYNSNELGSTWKDKFSDLLSHLNLGRKQSAILITTHRTFSSSKFIEILSRKKKRFEVCIVADEAHGTGAEGAQKGLLPLYDYRLALSATPRRLYDEEGTDAIFDFFGDTLYEFPLDRAITTINPATGMMFLTSYRYVPIFVNLSRGEYLDYQELSTQIQNARFYHGDPDKDVNRDILEKLLIKRANIVKNCDEKYPMFERLLSDISKTLMNTLIFVDPGQFSSILSILDSHNIRHHQFTQSEGAKPAKNGCGLSERDEIIRDLQSGKYQALVAMQCLNEGVDIPSADTGIILASSTNPREYVQRLGRLIRNFPGKEMATVYDFIVCQNLNGVRTILPSELNRARYIGVSAQNSDEILSQLYV</sequence>
<dbReference type="GO" id="GO:0016787">
    <property type="term" value="F:hydrolase activity"/>
    <property type="evidence" value="ECO:0007669"/>
    <property type="project" value="UniProtKB-KW"/>
</dbReference>
<name>A0AAE4MDR1_9EURY</name>
<keyword evidence="3" id="KW-0347">Helicase</keyword>
<keyword evidence="1" id="KW-0547">Nucleotide-binding</keyword>
<dbReference type="SMART" id="SM00490">
    <property type="entry name" value="HELICc"/>
    <property type="match status" value="1"/>
</dbReference>
<evidence type="ECO:0000256" key="3">
    <source>
        <dbReference type="ARBA" id="ARBA00022806"/>
    </source>
</evidence>
<reference evidence="7" key="1">
    <citation type="submission" date="2023-06" db="EMBL/GenBank/DDBJ databases">
        <title>Genome sequence of Methancorpusculaceae sp. Ag1.</title>
        <authorList>
            <person name="Protasov E."/>
            <person name="Platt K."/>
            <person name="Poehlein A."/>
            <person name="Daniel R."/>
            <person name="Brune A."/>
        </authorList>
    </citation>
    <scope>NUCLEOTIDE SEQUENCE</scope>
    <source>
        <strain evidence="7">Ag1</strain>
    </source>
</reference>
<dbReference type="InterPro" id="IPR050615">
    <property type="entry name" value="ATP-dep_DNA_Helicase"/>
</dbReference>
<dbReference type="PROSITE" id="PS51194">
    <property type="entry name" value="HELICASE_CTER"/>
    <property type="match status" value="1"/>
</dbReference>
<dbReference type="GO" id="GO:0003677">
    <property type="term" value="F:DNA binding"/>
    <property type="evidence" value="ECO:0007669"/>
    <property type="project" value="InterPro"/>
</dbReference>